<dbReference type="Proteomes" id="UP001162640">
    <property type="component" value="Unassembled WGS sequence"/>
</dbReference>
<organism evidence="2 3">
    <name type="scientific">Triparma laevis f. inornata</name>
    <dbReference type="NCBI Taxonomy" id="1714386"/>
    <lineage>
        <taxon>Eukaryota</taxon>
        <taxon>Sar</taxon>
        <taxon>Stramenopiles</taxon>
        <taxon>Ochrophyta</taxon>
        <taxon>Bolidophyceae</taxon>
        <taxon>Parmales</taxon>
        <taxon>Triparmaceae</taxon>
        <taxon>Triparma</taxon>
    </lineage>
</organism>
<dbReference type="EMBL" id="BLQM01000325">
    <property type="protein sequence ID" value="GMH83222.1"/>
    <property type="molecule type" value="Genomic_DNA"/>
</dbReference>
<dbReference type="PANTHER" id="PTHR34935:SF3">
    <property type="entry name" value="PROTEIN TIC110, CHLOROPLASTIC"/>
    <property type="match status" value="1"/>
</dbReference>
<dbReference type="GO" id="GO:0045037">
    <property type="term" value="P:protein import into chloroplast stroma"/>
    <property type="evidence" value="ECO:0007669"/>
    <property type="project" value="TreeGrafter"/>
</dbReference>
<dbReference type="AlphaFoldDB" id="A0A9W7ELR2"/>
<evidence type="ECO:0000313" key="3">
    <source>
        <dbReference type="Proteomes" id="UP001162640"/>
    </source>
</evidence>
<feature type="non-terminal residue" evidence="2">
    <location>
        <position position="1094"/>
    </location>
</feature>
<protein>
    <submittedName>
        <fullName evidence="2">Uncharacterized protein</fullName>
    </submittedName>
</protein>
<dbReference type="GO" id="GO:0061927">
    <property type="term" value="C:TOC-TIC supercomplex I"/>
    <property type="evidence" value="ECO:0007669"/>
    <property type="project" value="TreeGrafter"/>
</dbReference>
<feature type="non-terminal residue" evidence="2">
    <location>
        <position position="1"/>
    </location>
</feature>
<dbReference type="PANTHER" id="PTHR34935">
    <property type="entry name" value="PROTEIN TIC110, CHLOROPLASTIC"/>
    <property type="match status" value="1"/>
</dbReference>
<comment type="caution">
    <text evidence="2">The sequence shown here is derived from an EMBL/GenBank/DDBJ whole genome shotgun (WGS) entry which is preliminary data.</text>
</comment>
<feature type="chain" id="PRO_5040731412" evidence="1">
    <location>
        <begin position="16"/>
        <end position="1094"/>
    </location>
</feature>
<accession>A0A9W7ELR2</accession>
<reference evidence="3" key="1">
    <citation type="journal article" date="2023" name="Commun. Biol.">
        <title>Genome analysis of Parmales, the sister group of diatoms, reveals the evolutionary specialization of diatoms from phago-mixotrophs to photoautotrophs.</title>
        <authorList>
            <person name="Ban H."/>
            <person name="Sato S."/>
            <person name="Yoshikawa S."/>
            <person name="Yamada K."/>
            <person name="Nakamura Y."/>
            <person name="Ichinomiya M."/>
            <person name="Sato N."/>
            <person name="Blanc-Mathieu R."/>
            <person name="Endo H."/>
            <person name="Kuwata A."/>
            <person name="Ogata H."/>
        </authorList>
    </citation>
    <scope>NUCLEOTIDE SEQUENCE [LARGE SCALE GENOMIC DNA]</scope>
</reference>
<sequence>MKLTLALLLLPLTTSFILPPPPTFTRPSGLNLIAPSGTDAFSSIISSTPSAPAPPSLLKIFKKATLPASLIAGYVLTPSKKVLSSALGSAITGTLGVVGTSKLDSTVYHTSKVALAKLLLSKDIKDVTSVEVEDVRKDYGIDSEDWRNFKSTVLRDYIRAECKSSVLKTTDASAVGDLIGALSLEGEMVGLSVYDAGMGVYADHCAWTSSEDLEDEEGEEFKCVGKFVYLCSRIFSSEGEEEKKYEISRIGKIFNLPPNQWTNRVANVAAPFYTRALTSAKNKEEVGADMLRRARTQIGIRETDGVQMHEDTYSQAVEEILEESVGVLEVKKLNRLRSVLGVSESAAERLESEKTRPIFEGKVEGVLKDTAEGDVAVSSLVGKLAVASEELKISNRVFESVLSNQIKASFTSQFTQVAQFVRVGNVVGVQGGVDDMVKFLEQVTALCEKIDNGMEGEETVVERVLGFEVGVGLSKEKINSYRMYLKASLADNNSRLTEDARNTLEKFANLVKLGSFDSTVVYKEVVGPFLKETVLSSTEDNHSLTGGAEVDEVISNLGLNADAVSEIKQDVYIKRLEEIVASADGGIFSEEQSAGLKNLQAFLSIDATAASNLHTRINGPAFKNSVEEAMGDSGIIPESYREMLDSLMGRLMIDEVNGQKIFNSAIAERMGPMCKATTDALTAVTSPPDKDKEKDGLAISAEQKTTDFMSKCIALVDFSVQNGVAEEIEDGVDRVEKEVEVEKDVEVEKEVEVEESKYVTKPDPERPGETMQVEEKVMVKKMEKNTMKETVTETVTEDVPKFRYEFPITVQAIGGMSDETAEAVYKQYVIGGFSAKDDAAAKYDSYQQQIAGVLGLDEKQQTQIAGAIGAMVFDNYFSNQMAGKSELDQQDMMFLAQIKDKLNMSEEIVERLLLSTQKNMLSKQVERVFVAGTKITAESVKAVRDQAMGMGIDLSKDLGVTDDRLGRMFTIEVSQGIEGGLIAAGEEGSDELSEIIESLGLSESKAEELLEKLVKDRSSRIIKNISADVARGNDKRAMDDLPIFIAYAKFIGGEDMNLNIAKNVVDMILAVYESATFGQPGAEDNLGILRKSLN</sequence>
<name>A0A9W7ELR2_9STRA</name>
<evidence type="ECO:0000313" key="2">
    <source>
        <dbReference type="EMBL" id="GMH83222.1"/>
    </source>
</evidence>
<gene>
    <name evidence="2" type="ORF">TL16_g09521</name>
</gene>
<feature type="signal peptide" evidence="1">
    <location>
        <begin position="1"/>
        <end position="15"/>
    </location>
</feature>
<evidence type="ECO:0000256" key="1">
    <source>
        <dbReference type="SAM" id="SignalP"/>
    </source>
</evidence>
<keyword evidence="1" id="KW-0732">Signal</keyword>
<proteinExistence type="predicted"/>
<dbReference type="InterPro" id="IPR031610">
    <property type="entry name" value="TIC110"/>
</dbReference>